<dbReference type="AlphaFoldDB" id="A0A318TG29"/>
<dbReference type="EMBL" id="QJTI01000006">
    <property type="protein sequence ID" value="PYF03644.1"/>
    <property type="molecule type" value="Genomic_DNA"/>
</dbReference>
<dbReference type="OrthoDB" id="8265560at2"/>
<proteinExistence type="predicted"/>
<dbReference type="Proteomes" id="UP000248148">
    <property type="component" value="Unassembled WGS sequence"/>
</dbReference>
<name>A0A318TG29_9BRAD</name>
<comment type="caution">
    <text evidence="1">The sequence shown here is derived from an EMBL/GenBank/DDBJ whole genome shotgun (WGS) entry which is preliminary data.</text>
</comment>
<keyword evidence="2" id="KW-1185">Reference proteome</keyword>
<sequence>MNKITWGEIGKATEPGEYRYRFGFVTVTASDIAIWQQYPNAVFTVIEPSVYSEQRIFKLGTFELRERPNWEES</sequence>
<protein>
    <submittedName>
        <fullName evidence="1">Uncharacterized protein</fullName>
    </submittedName>
</protein>
<evidence type="ECO:0000313" key="2">
    <source>
        <dbReference type="Proteomes" id="UP000248148"/>
    </source>
</evidence>
<evidence type="ECO:0000313" key="1">
    <source>
        <dbReference type="EMBL" id="PYF03644.1"/>
    </source>
</evidence>
<dbReference type="RefSeq" id="WP_110780433.1">
    <property type="nucleotide sequence ID" value="NZ_QJTI01000006.1"/>
</dbReference>
<accession>A0A318TG29</accession>
<gene>
    <name evidence="1" type="ORF">BJ122_106139</name>
</gene>
<reference evidence="1 2" key="1">
    <citation type="submission" date="2018-06" db="EMBL/GenBank/DDBJ databases">
        <title>Genomic Encyclopedia of Archaeal and Bacterial Type Strains, Phase II (KMG-II): from individual species to whole genera.</title>
        <authorList>
            <person name="Goeker M."/>
        </authorList>
    </citation>
    <scope>NUCLEOTIDE SEQUENCE [LARGE SCALE GENOMIC DNA]</scope>
    <source>
        <strain evidence="1 2">JCM 11668</strain>
    </source>
</reference>
<organism evidence="1 2">
    <name type="scientific">Rhodopseudomonas faecalis</name>
    <dbReference type="NCBI Taxonomy" id="99655"/>
    <lineage>
        <taxon>Bacteria</taxon>
        <taxon>Pseudomonadati</taxon>
        <taxon>Pseudomonadota</taxon>
        <taxon>Alphaproteobacteria</taxon>
        <taxon>Hyphomicrobiales</taxon>
        <taxon>Nitrobacteraceae</taxon>
        <taxon>Rhodopseudomonas</taxon>
    </lineage>
</organism>